<dbReference type="Proteomes" id="UP000712281">
    <property type="component" value="Unassembled WGS sequence"/>
</dbReference>
<dbReference type="GO" id="GO:0009725">
    <property type="term" value="P:response to hormone"/>
    <property type="evidence" value="ECO:0007669"/>
    <property type="project" value="InterPro"/>
</dbReference>
<keyword evidence="4" id="KW-0804">Transcription</keyword>
<keyword evidence="5" id="KW-0539">Nucleus</keyword>
<dbReference type="PANTHER" id="PTHR31384:SF102">
    <property type="entry name" value="AUXIN RESPONSE FACTOR 4"/>
    <property type="match status" value="1"/>
</dbReference>
<keyword evidence="3" id="KW-0238">DNA-binding</keyword>
<dbReference type="EMBL" id="QGKW02002228">
    <property type="protein sequence ID" value="KAF2537957.1"/>
    <property type="molecule type" value="Genomic_DNA"/>
</dbReference>
<accession>A0A8S9FZS6</accession>
<evidence type="ECO:0008006" key="8">
    <source>
        <dbReference type="Google" id="ProtNLM"/>
    </source>
</evidence>
<dbReference type="GO" id="GO:0003677">
    <property type="term" value="F:DNA binding"/>
    <property type="evidence" value="ECO:0007669"/>
    <property type="project" value="UniProtKB-KW"/>
</dbReference>
<dbReference type="PANTHER" id="PTHR31384">
    <property type="entry name" value="AUXIN RESPONSE FACTOR 4-RELATED"/>
    <property type="match status" value="1"/>
</dbReference>
<gene>
    <name evidence="6" type="ORF">F2Q68_00022171</name>
</gene>
<comment type="subcellular location">
    <subcellularLocation>
        <location evidence="1">Nucleus</location>
    </subcellularLocation>
</comment>
<dbReference type="AlphaFoldDB" id="A0A8S9FZS6"/>
<proteinExistence type="predicted"/>
<organism evidence="6 7">
    <name type="scientific">Brassica cretica</name>
    <name type="common">Mustard</name>
    <dbReference type="NCBI Taxonomy" id="69181"/>
    <lineage>
        <taxon>Eukaryota</taxon>
        <taxon>Viridiplantae</taxon>
        <taxon>Streptophyta</taxon>
        <taxon>Embryophyta</taxon>
        <taxon>Tracheophyta</taxon>
        <taxon>Spermatophyta</taxon>
        <taxon>Magnoliopsida</taxon>
        <taxon>eudicotyledons</taxon>
        <taxon>Gunneridae</taxon>
        <taxon>Pentapetalae</taxon>
        <taxon>rosids</taxon>
        <taxon>malvids</taxon>
        <taxon>Brassicales</taxon>
        <taxon>Brassicaceae</taxon>
        <taxon>Brassiceae</taxon>
        <taxon>Brassica</taxon>
    </lineage>
</organism>
<evidence type="ECO:0000313" key="7">
    <source>
        <dbReference type="Proteomes" id="UP000712281"/>
    </source>
</evidence>
<dbReference type="GO" id="GO:0006355">
    <property type="term" value="P:regulation of DNA-templated transcription"/>
    <property type="evidence" value="ECO:0007669"/>
    <property type="project" value="InterPro"/>
</dbReference>
<dbReference type="Gene3D" id="2.40.330.10">
    <property type="entry name" value="DNA-binding pseudobarrel domain"/>
    <property type="match status" value="1"/>
</dbReference>
<reference evidence="6" key="1">
    <citation type="submission" date="2019-12" db="EMBL/GenBank/DDBJ databases">
        <title>Genome sequencing and annotation of Brassica cretica.</title>
        <authorList>
            <person name="Studholme D.J."/>
            <person name="Sarris P.F."/>
        </authorList>
    </citation>
    <scope>NUCLEOTIDE SEQUENCE</scope>
    <source>
        <strain evidence="6">PFS-001/15</strain>
        <tissue evidence="6">Leaf</tissue>
    </source>
</reference>
<dbReference type="GO" id="GO:0005634">
    <property type="term" value="C:nucleus"/>
    <property type="evidence" value="ECO:0007669"/>
    <property type="project" value="UniProtKB-SubCell"/>
</dbReference>
<comment type="caution">
    <text evidence="6">The sequence shown here is derived from an EMBL/GenBank/DDBJ whole genome shotgun (WGS) entry which is preliminary data.</text>
</comment>
<protein>
    <recommendedName>
        <fullName evidence="8">BURP domain-containing protein</fullName>
    </recommendedName>
</protein>
<evidence type="ECO:0000313" key="6">
    <source>
        <dbReference type="EMBL" id="KAF2537957.1"/>
    </source>
</evidence>
<dbReference type="InterPro" id="IPR015300">
    <property type="entry name" value="DNA-bd_pseudobarrel_sf"/>
</dbReference>
<evidence type="ECO:0000256" key="5">
    <source>
        <dbReference type="ARBA" id="ARBA00023242"/>
    </source>
</evidence>
<dbReference type="SUPFAM" id="SSF101936">
    <property type="entry name" value="DNA-binding pseudobarrel domain"/>
    <property type="match status" value="1"/>
</dbReference>
<evidence type="ECO:0000256" key="4">
    <source>
        <dbReference type="ARBA" id="ARBA00023163"/>
    </source>
</evidence>
<evidence type="ECO:0000256" key="1">
    <source>
        <dbReference type="ARBA" id="ARBA00004123"/>
    </source>
</evidence>
<evidence type="ECO:0000256" key="2">
    <source>
        <dbReference type="ARBA" id="ARBA00023015"/>
    </source>
</evidence>
<name>A0A8S9FZS6_BRACR</name>
<sequence length="277" mass="30393">MFLFASPVRQTGVPASVTQPSSLSVLVVESRFSSLMKKFRDSWVTPVGRANHYMPSLKAGSIVKVDHFEIARALTLPKKQLESGHLEQGVMVSYSSPLDVPKLDLSPQIFCRVAAVHLLANKETDEVYTQVTLLPFQELSMLNGEGKEVKELGGDEEKNGSSSVKKTPHMFCKTLTASDTSTHGGFSVPRRAAEDCFAPLVVSFLDSPYQWRHLHQTSKAQAKGSVQSVVLKIHLYTKEEVENGNDDNRSCLEQAALMMEASKSSSVSQPDSSPTVH</sequence>
<evidence type="ECO:0000256" key="3">
    <source>
        <dbReference type="ARBA" id="ARBA00023125"/>
    </source>
</evidence>
<dbReference type="InterPro" id="IPR044835">
    <property type="entry name" value="ARF_plant"/>
</dbReference>
<keyword evidence="2" id="KW-0805">Transcription regulation</keyword>